<evidence type="ECO:0000313" key="13">
    <source>
        <dbReference type="Proteomes" id="UP000014680"/>
    </source>
</evidence>
<dbReference type="PANTHER" id="PTHR11629">
    <property type="entry name" value="VACUOLAR PROTON ATPASES"/>
    <property type="match status" value="1"/>
</dbReference>
<keyword evidence="7 9" id="KW-0406">Ion transport</keyword>
<evidence type="ECO:0000256" key="10">
    <source>
        <dbReference type="SAM" id="Coils"/>
    </source>
</evidence>
<dbReference type="AlphaFoldDB" id="A0A0A1TYJ3"/>
<comment type="subcellular location">
    <subcellularLocation>
        <location evidence="1">Membrane</location>
        <topology evidence="1">Multi-pass membrane protein</topology>
    </subcellularLocation>
</comment>
<evidence type="ECO:0000256" key="7">
    <source>
        <dbReference type="ARBA" id="ARBA00023065"/>
    </source>
</evidence>
<dbReference type="GeneID" id="14883557"/>
<evidence type="ECO:0000256" key="9">
    <source>
        <dbReference type="RuleBase" id="RU361189"/>
    </source>
</evidence>
<dbReference type="GO" id="GO:0000220">
    <property type="term" value="C:vacuolar proton-transporting V-type ATPase, V0 domain"/>
    <property type="evidence" value="ECO:0007669"/>
    <property type="project" value="InterPro"/>
</dbReference>
<accession>A0A0A1TYJ3</accession>
<feature type="transmembrane region" description="Helical" evidence="9">
    <location>
        <begin position="500"/>
        <end position="521"/>
    </location>
</feature>
<feature type="transmembrane region" description="Helical" evidence="9">
    <location>
        <begin position="425"/>
        <end position="449"/>
    </location>
</feature>
<keyword evidence="3 9" id="KW-0813">Transport</keyword>
<keyword evidence="10" id="KW-0175">Coiled coil</keyword>
<dbReference type="KEGG" id="eiv:EIN_172700"/>
<gene>
    <name evidence="12" type="ORF">EIN_172700</name>
</gene>
<dbReference type="OMA" id="TYVQLYI"/>
<dbReference type="OrthoDB" id="10264220at2759"/>
<evidence type="ECO:0000256" key="11">
    <source>
        <dbReference type="SAM" id="MobiDB-lite"/>
    </source>
</evidence>
<dbReference type="PIRSF" id="PIRSF001293">
    <property type="entry name" value="ATP6V0A1"/>
    <property type="match status" value="1"/>
</dbReference>
<dbReference type="VEuPathDB" id="AmoebaDB:EIN_172700"/>
<keyword evidence="5 9" id="KW-0375">Hydrogen ion transport</keyword>
<dbReference type="InterPro" id="IPR026028">
    <property type="entry name" value="V-type_ATPase_116kDa_su_euka"/>
</dbReference>
<dbReference type="Proteomes" id="UP000014680">
    <property type="component" value="Unassembled WGS sequence"/>
</dbReference>
<dbReference type="PANTHER" id="PTHR11629:SF63">
    <property type="entry name" value="V-TYPE PROTON ATPASE SUBUNIT A"/>
    <property type="match status" value="1"/>
</dbReference>
<feature type="region of interest" description="Disordered" evidence="11">
    <location>
        <begin position="663"/>
        <end position="682"/>
    </location>
</feature>
<comment type="function">
    <text evidence="9">Essential component of the vacuolar proton pump (V-ATPase), a multimeric enzyme that catalyzes the translocation of protons across the membranes. Required for assembly and activity of the V-ATPase.</text>
</comment>
<dbReference type="RefSeq" id="XP_004183971.1">
    <property type="nucleotide sequence ID" value="XM_004183923.1"/>
</dbReference>
<evidence type="ECO:0000313" key="12">
    <source>
        <dbReference type="EMBL" id="ELP84625.1"/>
    </source>
</evidence>
<feature type="coiled-coil region" evidence="10">
    <location>
        <begin position="93"/>
        <end position="134"/>
    </location>
</feature>
<organism evidence="12 13">
    <name type="scientific">Entamoeba invadens IP1</name>
    <dbReference type="NCBI Taxonomy" id="370355"/>
    <lineage>
        <taxon>Eukaryota</taxon>
        <taxon>Amoebozoa</taxon>
        <taxon>Evosea</taxon>
        <taxon>Archamoebae</taxon>
        <taxon>Mastigamoebida</taxon>
        <taxon>Entamoebidae</taxon>
        <taxon>Entamoeba</taxon>
    </lineage>
</organism>
<dbReference type="Pfam" id="PF01496">
    <property type="entry name" value="V_ATPase_I"/>
    <property type="match status" value="1"/>
</dbReference>
<dbReference type="GO" id="GO:0016787">
    <property type="term" value="F:hydrolase activity"/>
    <property type="evidence" value="ECO:0007669"/>
    <property type="project" value="UniProtKB-KW"/>
</dbReference>
<dbReference type="InterPro" id="IPR002490">
    <property type="entry name" value="V-ATPase_116kDa_su"/>
</dbReference>
<sequence length="815" mass="93874">MGELIRSQPVSYGQLIVPMSVAEDTIQLIGELNCVQFVDLNSTELTFNRRFCNELKRCDELERKMRYFNEMITKEESREDMGGLKFQRKSEIYDADKESTENLELRLESLEKDLKQIETDCAATENDLEKIEEGLLVSNNIDSLFENMDDVNVGGLKYVIGVIEKSKYDSVQRLIWRISRGLVLIKSKDLSDNSHLRNFLVLFQGDDLEIKINKSCQSLGVRLYTRVPIDQQERRNFVEEALSNKQQLSSVFESSTKQKREMLKKVAIKLEDWKETVTREKLIFFTLNMFKVEKGQTLIGECWYPSARFDDIIQKLGQLDQSNMSPILSPIAPPPRAVIPTYTKNNSFTQTFQDLTDSYGTPRYGEINTAWLNIVTFPWLFGVMFSDAGHGLFIFLLGLAFIIFAKKLQGKEMNDIFVMLFDARYLLLLMGCYAMYCGCVFNEFFGFSIDLFGTGWDVRNEEKKVYERSDSGKIYYFGVDPIWKASNNELYYVNSLKMKLSILIGVFHMIFGIILSVFNYIHAKKLINVWFHWIPEMIFMVCSFGYLCFLIIFKWCAPVQEGAPMLTNVFLEMFQNFGVVTEANKIYSGQAIIEPILLALVVVSILIMFIPKPIILYMRLRKQQKAHIENKPLLNDNPNSTNTVDEVPMVDESVIPQVADESDGLISDGKDMKKEDVEEEDNEEGNSLMEIIIFNSIHGIEFILGCISNTASYLRLWALSLAHAELSSVFLENVFYLLLEMKICVTIFVGFGAWAMITLAILIGMESLSAFLHTLRLHWIEFQNKFYVGDGVAFMPLKLEPRKTFFDKVDYTEQK</sequence>
<keyword evidence="6 9" id="KW-1133">Transmembrane helix</keyword>
<keyword evidence="8 9" id="KW-0472">Membrane</keyword>
<evidence type="ECO:0000256" key="4">
    <source>
        <dbReference type="ARBA" id="ARBA00022692"/>
    </source>
</evidence>
<evidence type="ECO:0000256" key="6">
    <source>
        <dbReference type="ARBA" id="ARBA00022989"/>
    </source>
</evidence>
<reference evidence="12 13" key="1">
    <citation type="submission" date="2012-10" db="EMBL/GenBank/DDBJ databases">
        <authorList>
            <person name="Zafar N."/>
            <person name="Inman J."/>
            <person name="Hall N."/>
            <person name="Lorenzi H."/>
            <person name="Caler E."/>
        </authorList>
    </citation>
    <scope>NUCLEOTIDE SEQUENCE [LARGE SCALE GENOMIC DNA]</scope>
    <source>
        <strain evidence="12 13">IP1</strain>
    </source>
</reference>
<proteinExistence type="inferred from homology"/>
<protein>
    <recommendedName>
        <fullName evidence="9">V-type proton ATPase subunit a</fullName>
    </recommendedName>
</protein>
<keyword evidence="4 9" id="KW-0812">Transmembrane</keyword>
<evidence type="ECO:0000256" key="8">
    <source>
        <dbReference type="ARBA" id="ARBA00023136"/>
    </source>
</evidence>
<dbReference type="GO" id="GO:0046961">
    <property type="term" value="F:proton-transporting ATPase activity, rotational mechanism"/>
    <property type="evidence" value="ECO:0007669"/>
    <property type="project" value="InterPro"/>
</dbReference>
<feature type="transmembrane region" description="Helical" evidence="9">
    <location>
        <begin position="533"/>
        <end position="555"/>
    </location>
</feature>
<evidence type="ECO:0000256" key="5">
    <source>
        <dbReference type="ARBA" id="ARBA00022781"/>
    </source>
</evidence>
<evidence type="ECO:0000256" key="3">
    <source>
        <dbReference type="ARBA" id="ARBA00022448"/>
    </source>
</evidence>
<feature type="transmembrane region" description="Helical" evidence="9">
    <location>
        <begin position="596"/>
        <end position="618"/>
    </location>
</feature>
<dbReference type="EMBL" id="KB207112">
    <property type="protein sequence ID" value="ELP84625.1"/>
    <property type="molecule type" value="Genomic_DNA"/>
</dbReference>
<evidence type="ECO:0000256" key="1">
    <source>
        <dbReference type="ARBA" id="ARBA00004141"/>
    </source>
</evidence>
<feature type="transmembrane region" description="Helical" evidence="9">
    <location>
        <begin position="379"/>
        <end position="404"/>
    </location>
</feature>
<dbReference type="GO" id="GO:0007035">
    <property type="term" value="P:vacuolar acidification"/>
    <property type="evidence" value="ECO:0007669"/>
    <property type="project" value="TreeGrafter"/>
</dbReference>
<dbReference type="GO" id="GO:0051117">
    <property type="term" value="F:ATPase binding"/>
    <property type="evidence" value="ECO:0007669"/>
    <property type="project" value="TreeGrafter"/>
</dbReference>
<feature type="transmembrane region" description="Helical" evidence="9">
    <location>
        <begin position="734"/>
        <end position="763"/>
    </location>
</feature>
<keyword evidence="12" id="KW-0378">Hydrolase</keyword>
<comment type="similarity">
    <text evidence="2 9">Belongs to the V-ATPase 116 kDa subunit family.</text>
</comment>
<keyword evidence="13" id="KW-1185">Reference proteome</keyword>
<evidence type="ECO:0000256" key="2">
    <source>
        <dbReference type="ARBA" id="ARBA00009904"/>
    </source>
</evidence>
<name>A0A0A1TYJ3_ENTIV</name>